<dbReference type="STRING" id="1210090.GCA_001613185_05415"/>
<dbReference type="Pfam" id="PF12724">
    <property type="entry name" value="Flavodoxin_5"/>
    <property type="match status" value="1"/>
</dbReference>
<dbReference type="GO" id="GO:0006783">
    <property type="term" value="P:heme biosynthetic process"/>
    <property type="evidence" value="ECO:0007669"/>
    <property type="project" value="TreeGrafter"/>
</dbReference>
<dbReference type="InterPro" id="IPR008254">
    <property type="entry name" value="Flavodoxin/NO_synth"/>
</dbReference>
<accession>A0A366CX52</accession>
<dbReference type="EMBL" id="QNRE01000023">
    <property type="protein sequence ID" value="RBO82410.1"/>
    <property type="molecule type" value="Genomic_DNA"/>
</dbReference>
<evidence type="ECO:0000313" key="3">
    <source>
        <dbReference type="Proteomes" id="UP000252586"/>
    </source>
</evidence>
<dbReference type="GO" id="GO:0070819">
    <property type="term" value="F:menaquinone-dependent protoporphyrinogen oxidase activity"/>
    <property type="evidence" value="ECO:0007669"/>
    <property type="project" value="TreeGrafter"/>
</dbReference>
<dbReference type="PANTHER" id="PTHR38030">
    <property type="entry name" value="PROTOPORPHYRINOGEN IX DEHYDROGENASE [MENAQUINONE]"/>
    <property type="match status" value="1"/>
</dbReference>
<dbReference type="GO" id="GO:0010181">
    <property type="term" value="F:FMN binding"/>
    <property type="evidence" value="ECO:0007669"/>
    <property type="project" value="InterPro"/>
</dbReference>
<evidence type="ECO:0000313" key="2">
    <source>
        <dbReference type="EMBL" id="RBO82410.1"/>
    </source>
</evidence>
<proteinExistence type="predicted"/>
<comment type="caution">
    <text evidence="2">The sequence shown here is derived from an EMBL/GenBank/DDBJ whole genome shotgun (WGS) entry which is preliminary data.</text>
</comment>
<dbReference type="RefSeq" id="WP_067512521.1">
    <property type="nucleotide sequence ID" value="NZ_CP107943.1"/>
</dbReference>
<reference evidence="2 3" key="1">
    <citation type="submission" date="2018-06" db="EMBL/GenBank/DDBJ databases">
        <title>Genomic Encyclopedia of Type Strains, Phase IV (KMG-IV): sequencing the most valuable type-strain genomes for metagenomic binning, comparative biology and taxonomic classification.</title>
        <authorList>
            <person name="Goeker M."/>
        </authorList>
    </citation>
    <scope>NUCLEOTIDE SEQUENCE [LARGE SCALE GENOMIC DNA]</scope>
    <source>
        <strain evidence="2 3">DSM 44599</strain>
    </source>
</reference>
<dbReference type="OrthoDB" id="129384at2"/>
<dbReference type="Gene3D" id="3.40.50.360">
    <property type="match status" value="1"/>
</dbReference>
<dbReference type="Proteomes" id="UP000252586">
    <property type="component" value="Unassembled WGS sequence"/>
</dbReference>
<evidence type="ECO:0000259" key="1">
    <source>
        <dbReference type="PROSITE" id="PS50902"/>
    </source>
</evidence>
<dbReference type="InterPro" id="IPR026816">
    <property type="entry name" value="Flavodoxin_dom"/>
</dbReference>
<keyword evidence="3" id="KW-1185">Reference proteome</keyword>
<dbReference type="AlphaFoldDB" id="A0A366CX52"/>
<dbReference type="SUPFAM" id="SSF52218">
    <property type="entry name" value="Flavoproteins"/>
    <property type="match status" value="1"/>
</dbReference>
<dbReference type="GO" id="GO:0009055">
    <property type="term" value="F:electron transfer activity"/>
    <property type="evidence" value="ECO:0007669"/>
    <property type="project" value="InterPro"/>
</dbReference>
<dbReference type="PROSITE" id="PS50902">
    <property type="entry name" value="FLAVODOXIN_LIKE"/>
    <property type="match status" value="1"/>
</dbReference>
<dbReference type="PROSITE" id="PS00201">
    <property type="entry name" value="FLAVODOXIN"/>
    <property type="match status" value="1"/>
</dbReference>
<dbReference type="PANTHER" id="PTHR38030:SF2">
    <property type="entry name" value="PROTOPORPHYRINOGEN IX DEHYDROGENASE [QUINONE]"/>
    <property type="match status" value="1"/>
</dbReference>
<protein>
    <submittedName>
        <fullName evidence="2">Menaquinone-dependent protoporphyrinogen oxidase</fullName>
    </submittedName>
</protein>
<feature type="domain" description="Flavodoxin-like" evidence="1">
    <location>
        <begin position="9"/>
        <end position="144"/>
    </location>
</feature>
<organism evidence="2 3">
    <name type="scientific">Nocardia puris</name>
    <dbReference type="NCBI Taxonomy" id="208602"/>
    <lineage>
        <taxon>Bacteria</taxon>
        <taxon>Bacillati</taxon>
        <taxon>Actinomycetota</taxon>
        <taxon>Actinomycetes</taxon>
        <taxon>Mycobacteriales</taxon>
        <taxon>Nocardiaceae</taxon>
        <taxon>Nocardia</taxon>
    </lineage>
</organism>
<sequence>MTPTPSPRVAILFATAQGSTRDIAEFIYEELMSRGAHAELCDIEHAPDLTGVGTVVIGSAIHNMDLLPGADAYIRHNLPTLTGKDVRLFTVGLGPALRGPVGRWAGRQIPRKIAAVLGMLHPRDYTAFAGKYEREGVSWRARAMYRLLGGARYGDLRDWDAVRRWAGTIADSLELPRSSTIDTAHP</sequence>
<dbReference type="InterPro" id="IPR029039">
    <property type="entry name" value="Flavoprotein-like_sf"/>
</dbReference>
<name>A0A366CX52_9NOCA</name>
<dbReference type="InterPro" id="IPR052200">
    <property type="entry name" value="Protoporphyrinogen_IX_DH"/>
</dbReference>
<gene>
    <name evidence="2" type="ORF">DFR74_12327</name>
</gene>
<dbReference type="InterPro" id="IPR001226">
    <property type="entry name" value="Flavodoxin_CS"/>
</dbReference>